<evidence type="ECO:0000256" key="14">
    <source>
        <dbReference type="ARBA" id="ARBA00025153"/>
    </source>
</evidence>
<name>C4GB27_9FIRM</name>
<sequence>MKRIYTVSQAREADVRTSQLHKIPGLVLMERAALSVSDYIEDKYAKRTRILCLAGTGNNGGDAMALCRILFVRGFDVSYCLLGPESRLSESAKIQYQSLLSYGLSSLAVEETDFKSFDLIVDGIFGIGLSRDIQHPLAELIGEVNASGRPVIAMDIPSGLNADTGAVMGACIRASETFSFQFLKPGILLGQGRSVCGQVHLPEIGIDAIETGATLPVCLALEREDLDGFLTDRDATGNKGSFGKVLVVAGSEEICGAAVLSSQAALLSGAGMVRVYTHEKNRTVIGTAFPEALITTYGNSWSKDEIKEAMDWADSILIGPGIGRSDQAREMLDFVLSDPALPAVIDADALNLLSEEPNSLLKPHGKWILTPHMGEMARLTGKGISWLKEHALEAAETFARDYQVDLILKDATTVTALPCGRTYLNSSGNSGMATAGSGDVLAGLCAGYLAQKINPEEVAAYAVFIHGMAGDLAAAKKGKGAMIAGDILEALPQITRDGGAIVAV</sequence>
<dbReference type="GO" id="GO:0110051">
    <property type="term" value="P:metabolite repair"/>
    <property type="evidence" value="ECO:0007669"/>
    <property type="project" value="TreeGrafter"/>
</dbReference>
<reference evidence="22" key="1">
    <citation type="submission" date="2009-04" db="EMBL/GenBank/DDBJ databases">
        <authorList>
            <person name="Weinstock G."/>
            <person name="Sodergren E."/>
            <person name="Clifton S."/>
            <person name="Fulton L."/>
            <person name="Fulton B."/>
            <person name="Courtney L."/>
            <person name="Fronick C."/>
            <person name="Harrison M."/>
            <person name="Strong C."/>
            <person name="Farmer C."/>
            <person name="Delahaunty K."/>
            <person name="Markovic C."/>
            <person name="Hall O."/>
            <person name="Minx P."/>
            <person name="Tomlinson C."/>
            <person name="Mitreva M."/>
            <person name="Nelson J."/>
            <person name="Hou S."/>
            <person name="Wollam A."/>
            <person name="Pepin K.H."/>
            <person name="Johnson M."/>
            <person name="Bhonagiri V."/>
            <person name="Nash W.E."/>
            <person name="Warren W."/>
            <person name="Chinwalla A."/>
            <person name="Mardis E.R."/>
            <person name="Wilson R.K."/>
        </authorList>
    </citation>
    <scope>NUCLEOTIDE SEQUENCE [LARGE SCALE GENOMIC DNA]</scope>
    <source>
        <strain evidence="22">DSM 14600</strain>
    </source>
</reference>
<evidence type="ECO:0000256" key="2">
    <source>
        <dbReference type="ARBA" id="ARBA00000909"/>
    </source>
</evidence>
<evidence type="ECO:0000256" key="8">
    <source>
        <dbReference type="ARBA" id="ARBA00022857"/>
    </source>
</evidence>
<evidence type="ECO:0000256" key="3">
    <source>
        <dbReference type="ARBA" id="ARBA00006001"/>
    </source>
</evidence>
<dbReference type="eggNOG" id="COG0063">
    <property type="taxonomic scope" value="Bacteria"/>
</dbReference>
<dbReference type="InterPro" id="IPR030677">
    <property type="entry name" value="Nnr"/>
</dbReference>
<keyword evidence="6 17" id="KW-0547">Nucleotide-binding</keyword>
<feature type="binding site" evidence="18">
    <location>
        <position position="158"/>
    </location>
    <ligand>
        <name>K(+)</name>
        <dbReference type="ChEBI" id="CHEBI:29103"/>
    </ligand>
</feature>
<dbReference type="Pfam" id="PF03853">
    <property type="entry name" value="YjeF_N"/>
    <property type="match status" value="1"/>
</dbReference>
<evidence type="ECO:0000259" key="20">
    <source>
        <dbReference type="PROSITE" id="PS51383"/>
    </source>
</evidence>
<keyword evidence="7 17" id="KW-0067">ATP-binding</keyword>
<dbReference type="InterPro" id="IPR029056">
    <property type="entry name" value="Ribokinase-like"/>
</dbReference>
<comment type="similarity">
    <text evidence="17">Belongs to the NnrD/CARKD family.</text>
</comment>
<dbReference type="GO" id="GO:0005524">
    <property type="term" value="F:ATP binding"/>
    <property type="evidence" value="ECO:0007669"/>
    <property type="project" value="UniProtKB-UniRule"/>
</dbReference>
<dbReference type="Gene3D" id="3.40.50.10260">
    <property type="entry name" value="YjeF N-terminal domain"/>
    <property type="match status" value="1"/>
</dbReference>
<dbReference type="CDD" id="cd01171">
    <property type="entry name" value="YXKO-related"/>
    <property type="match status" value="1"/>
</dbReference>
<feature type="binding site" evidence="17">
    <location>
        <position position="438"/>
    </location>
    <ligand>
        <name>AMP</name>
        <dbReference type="ChEBI" id="CHEBI:456215"/>
    </ligand>
</feature>
<keyword evidence="12 17" id="KW-0456">Lyase</keyword>
<evidence type="ECO:0000256" key="7">
    <source>
        <dbReference type="ARBA" id="ARBA00022840"/>
    </source>
</evidence>
<comment type="cofactor">
    <cofactor evidence="17">
        <name>Mg(2+)</name>
        <dbReference type="ChEBI" id="CHEBI:18420"/>
    </cofactor>
</comment>
<dbReference type="InterPro" id="IPR036652">
    <property type="entry name" value="YjeF_N_dom_sf"/>
</dbReference>
<evidence type="ECO:0000256" key="6">
    <source>
        <dbReference type="ARBA" id="ARBA00022741"/>
    </source>
</evidence>
<dbReference type="InterPro" id="IPR004443">
    <property type="entry name" value="YjeF_N_dom"/>
</dbReference>
<evidence type="ECO:0000256" key="13">
    <source>
        <dbReference type="ARBA" id="ARBA00023268"/>
    </source>
</evidence>
<comment type="similarity">
    <text evidence="18">Belongs to the NnrE/AIBP family.</text>
</comment>
<keyword evidence="8 17" id="KW-0521">NADP</keyword>
<dbReference type="eggNOG" id="COG0062">
    <property type="taxonomic scope" value="Bacteria"/>
</dbReference>
<evidence type="ECO:0000256" key="15">
    <source>
        <dbReference type="ARBA" id="ARBA00048238"/>
    </source>
</evidence>
<comment type="function">
    <text evidence="17">Catalyzes the dehydration of the S-form of NAD(P)HX at the expense of ADP, which is converted to AMP. Together with NAD(P)HX epimerase, which catalyzes the epimerization of the S- and R-forms, the enzyme allows the repair of both epimers of NAD(P)HX, a damaged form of NAD(P)H that is a result of enzymatic or heat-dependent hydration.</text>
</comment>
<keyword evidence="13" id="KW-0511">Multifunctional enzyme</keyword>
<dbReference type="SUPFAM" id="SSF53613">
    <property type="entry name" value="Ribokinase-like"/>
    <property type="match status" value="1"/>
</dbReference>
<dbReference type="GO" id="GO:0052856">
    <property type="term" value="F:NAD(P)HX epimerase activity"/>
    <property type="evidence" value="ECO:0007669"/>
    <property type="project" value="UniProtKB-UniRule"/>
</dbReference>
<dbReference type="GO" id="GO:0046496">
    <property type="term" value="P:nicotinamide nucleotide metabolic process"/>
    <property type="evidence" value="ECO:0007669"/>
    <property type="project" value="UniProtKB-UniRule"/>
</dbReference>
<feature type="domain" description="YjeF C-terminal" evidence="20">
    <location>
        <begin position="222"/>
        <end position="498"/>
    </location>
</feature>
<dbReference type="STRING" id="626523.GCWU000342_01128"/>
<evidence type="ECO:0000313" key="23">
    <source>
        <dbReference type="Proteomes" id="UP000003494"/>
    </source>
</evidence>
<proteinExistence type="inferred from homology"/>
<evidence type="ECO:0000256" key="9">
    <source>
        <dbReference type="ARBA" id="ARBA00022958"/>
    </source>
</evidence>
<feature type="binding site" evidence="17">
    <location>
        <position position="372"/>
    </location>
    <ligand>
        <name>(6S)-NADPHX</name>
        <dbReference type="ChEBI" id="CHEBI:64076"/>
    </ligand>
</feature>
<evidence type="ECO:0000256" key="5">
    <source>
        <dbReference type="ARBA" id="ARBA00022723"/>
    </source>
</evidence>
<accession>C4GB27</accession>
<dbReference type="HAMAP" id="MF_01966">
    <property type="entry name" value="NADHX_epimerase"/>
    <property type="match status" value="1"/>
</dbReference>
<comment type="function">
    <text evidence="14 19">Bifunctional enzyme that catalyzes the epimerization of the S- and R-forms of NAD(P)HX and the dehydration of the S-form of NAD(P)HX at the expense of ADP, which is converted to AMP. This allows the repair of both epimers of NAD(P)HX, a damaged form of NAD(P)H that is a result of enzymatic or heat-dependent hydration.</text>
</comment>
<dbReference type="InterPro" id="IPR000631">
    <property type="entry name" value="CARKD"/>
</dbReference>
<keyword evidence="5 18" id="KW-0479">Metal-binding</keyword>
<keyword evidence="11 18" id="KW-0413">Isomerase</keyword>
<feature type="binding site" evidence="17">
    <location>
        <position position="321"/>
    </location>
    <ligand>
        <name>(6S)-NADPHX</name>
        <dbReference type="ChEBI" id="CHEBI:64076"/>
    </ligand>
</feature>
<organism evidence="22 23">
    <name type="scientific">Shuttleworthella satelles DSM 14600</name>
    <dbReference type="NCBI Taxonomy" id="626523"/>
    <lineage>
        <taxon>Bacteria</taxon>
        <taxon>Bacillati</taxon>
        <taxon>Bacillota</taxon>
        <taxon>Clostridia</taxon>
        <taxon>Lachnospirales</taxon>
        <taxon>Lachnospiraceae</taxon>
        <taxon>Shuttleworthella</taxon>
    </lineage>
</organism>
<comment type="catalytic activity">
    <reaction evidence="1 18 19">
        <text>(6R)-NADHX = (6S)-NADHX</text>
        <dbReference type="Rhea" id="RHEA:32215"/>
        <dbReference type="ChEBI" id="CHEBI:64074"/>
        <dbReference type="ChEBI" id="CHEBI:64075"/>
        <dbReference type="EC" id="5.1.99.6"/>
    </reaction>
</comment>
<evidence type="ECO:0000256" key="18">
    <source>
        <dbReference type="HAMAP-Rule" id="MF_01966"/>
    </source>
</evidence>
<dbReference type="PROSITE" id="PS51385">
    <property type="entry name" value="YJEF_N"/>
    <property type="match status" value="1"/>
</dbReference>
<feature type="binding site" evidence="18">
    <location>
        <position position="155"/>
    </location>
    <ligand>
        <name>(6S)-NADPHX</name>
        <dbReference type="ChEBI" id="CHEBI:64076"/>
    </ligand>
</feature>
<dbReference type="Pfam" id="PF01256">
    <property type="entry name" value="Carb_kinase"/>
    <property type="match status" value="1"/>
</dbReference>
<feature type="binding site" evidence="18">
    <location>
        <position position="122"/>
    </location>
    <ligand>
        <name>K(+)</name>
        <dbReference type="ChEBI" id="CHEBI:29103"/>
    </ligand>
</feature>
<evidence type="ECO:0000256" key="10">
    <source>
        <dbReference type="ARBA" id="ARBA00023027"/>
    </source>
</evidence>
<dbReference type="RefSeq" id="WP_006906138.1">
    <property type="nucleotide sequence ID" value="NZ_GG665866.1"/>
</dbReference>
<comment type="function">
    <text evidence="18">Catalyzes the epimerization of the S- and R-forms of NAD(P)HX, a damaged form of NAD(P)H that is a result of enzymatic or heat-dependent hydration. This is a prerequisite for the S-specific NAD(P)H-hydrate dehydratase to allow the repair of both epimers of NAD(P)HX.</text>
</comment>
<evidence type="ECO:0000256" key="11">
    <source>
        <dbReference type="ARBA" id="ARBA00023235"/>
    </source>
</evidence>
<comment type="catalytic activity">
    <reaction evidence="16 17 19">
        <text>(6S)-NADPHX + ADP = AMP + phosphate + NADPH + H(+)</text>
        <dbReference type="Rhea" id="RHEA:32235"/>
        <dbReference type="ChEBI" id="CHEBI:15378"/>
        <dbReference type="ChEBI" id="CHEBI:43474"/>
        <dbReference type="ChEBI" id="CHEBI:57783"/>
        <dbReference type="ChEBI" id="CHEBI:64076"/>
        <dbReference type="ChEBI" id="CHEBI:456215"/>
        <dbReference type="ChEBI" id="CHEBI:456216"/>
        <dbReference type="EC" id="4.2.1.136"/>
    </reaction>
</comment>
<dbReference type="Gene3D" id="3.40.1190.20">
    <property type="match status" value="1"/>
</dbReference>
<feature type="binding site" evidence="18">
    <location>
        <position position="59"/>
    </location>
    <ligand>
        <name>K(+)</name>
        <dbReference type="ChEBI" id="CHEBI:29103"/>
    </ligand>
</feature>
<evidence type="ECO:0000256" key="1">
    <source>
        <dbReference type="ARBA" id="ARBA00000013"/>
    </source>
</evidence>
<gene>
    <name evidence="18" type="primary">nnrE</name>
    <name evidence="17" type="synonym">nnrD</name>
    <name evidence="22" type="ORF">GCWU000342_01128</name>
</gene>
<comment type="caution">
    <text evidence="18">Lacks conserved residue(s) required for the propagation of feature annotation.</text>
</comment>
<comment type="subunit">
    <text evidence="17">Homotetramer.</text>
</comment>
<protein>
    <recommendedName>
        <fullName evidence="19">Bifunctional NAD(P)H-hydrate repair enzyme</fullName>
    </recommendedName>
    <alternativeName>
        <fullName evidence="19">Nicotinamide nucleotide repair protein</fullName>
    </alternativeName>
    <domain>
        <recommendedName>
            <fullName evidence="19">ADP-dependent (S)-NAD(P)H-hydrate dehydratase</fullName>
            <ecNumber evidence="19">4.2.1.136</ecNumber>
        </recommendedName>
        <alternativeName>
            <fullName evidence="19">ADP-dependent NAD(P)HX dehydratase</fullName>
        </alternativeName>
    </domain>
    <domain>
        <recommendedName>
            <fullName evidence="19">NAD(P)H-hydrate epimerase</fullName>
            <ecNumber evidence="19">5.1.99.6</ecNumber>
        </recommendedName>
    </domain>
</protein>
<evidence type="ECO:0000256" key="19">
    <source>
        <dbReference type="PIRNR" id="PIRNR017184"/>
    </source>
</evidence>
<feature type="binding site" evidence="17">
    <location>
        <position position="257"/>
    </location>
    <ligand>
        <name>(6S)-NADPHX</name>
        <dbReference type="ChEBI" id="CHEBI:64076"/>
    </ligand>
</feature>
<feature type="domain" description="YjeF N-terminal" evidence="21">
    <location>
        <begin position="10"/>
        <end position="212"/>
    </location>
</feature>
<dbReference type="HOGENOM" id="CLU_024853_4_1_9"/>
<dbReference type="Proteomes" id="UP000003494">
    <property type="component" value="Unassembled WGS sequence"/>
</dbReference>
<feature type="binding site" evidence="17">
    <location>
        <position position="439"/>
    </location>
    <ligand>
        <name>(6S)-NADPHX</name>
        <dbReference type="ChEBI" id="CHEBI:64076"/>
    </ligand>
</feature>
<comment type="caution">
    <text evidence="22">The sequence shown here is derived from an EMBL/GenBank/DDBJ whole genome shotgun (WGS) entry which is preliminary data.</text>
</comment>
<dbReference type="EC" id="4.2.1.136" evidence="19"/>
<dbReference type="NCBIfam" id="TIGR00196">
    <property type="entry name" value="yjeF_cterm"/>
    <property type="match status" value="1"/>
</dbReference>
<dbReference type="SUPFAM" id="SSF64153">
    <property type="entry name" value="YjeF N-terminal domain-like"/>
    <property type="match status" value="1"/>
</dbReference>
<feature type="binding site" evidence="18">
    <location>
        <begin position="126"/>
        <end position="132"/>
    </location>
    <ligand>
        <name>(6S)-NADPHX</name>
        <dbReference type="ChEBI" id="CHEBI:64076"/>
    </ligand>
</feature>
<evidence type="ECO:0000256" key="16">
    <source>
        <dbReference type="ARBA" id="ARBA00049209"/>
    </source>
</evidence>
<dbReference type="AlphaFoldDB" id="C4GB27"/>
<dbReference type="NCBIfam" id="TIGR00197">
    <property type="entry name" value="yjeF_nterm"/>
    <property type="match status" value="1"/>
</dbReference>
<comment type="similarity">
    <text evidence="3 19">In the N-terminal section; belongs to the NnrE/AIBP family.</text>
</comment>
<keyword evidence="9 18" id="KW-0630">Potassium</keyword>
<evidence type="ECO:0000313" key="22">
    <source>
        <dbReference type="EMBL" id="EEP28320.1"/>
    </source>
</evidence>
<comment type="cofactor">
    <cofactor evidence="18 19">
        <name>K(+)</name>
        <dbReference type="ChEBI" id="CHEBI:29103"/>
    </cofactor>
    <text evidence="18 19">Binds 1 potassium ion per subunit.</text>
</comment>
<dbReference type="PANTHER" id="PTHR12592:SF0">
    <property type="entry name" value="ATP-DEPENDENT (S)-NAD(P)H-HYDRATE DEHYDRATASE"/>
    <property type="match status" value="1"/>
</dbReference>
<dbReference type="PIRSF" id="PIRSF017184">
    <property type="entry name" value="Nnr"/>
    <property type="match status" value="1"/>
</dbReference>
<evidence type="ECO:0000256" key="4">
    <source>
        <dbReference type="ARBA" id="ARBA00009524"/>
    </source>
</evidence>
<dbReference type="PROSITE" id="PS51383">
    <property type="entry name" value="YJEF_C_3"/>
    <property type="match status" value="1"/>
</dbReference>
<comment type="catalytic activity">
    <reaction evidence="15 17 19">
        <text>(6S)-NADHX + ADP = AMP + phosphate + NADH + H(+)</text>
        <dbReference type="Rhea" id="RHEA:32223"/>
        <dbReference type="ChEBI" id="CHEBI:15378"/>
        <dbReference type="ChEBI" id="CHEBI:43474"/>
        <dbReference type="ChEBI" id="CHEBI:57945"/>
        <dbReference type="ChEBI" id="CHEBI:64074"/>
        <dbReference type="ChEBI" id="CHEBI:456215"/>
        <dbReference type="ChEBI" id="CHEBI:456216"/>
        <dbReference type="EC" id="4.2.1.136"/>
    </reaction>
</comment>
<dbReference type="GO" id="GO:0046872">
    <property type="term" value="F:metal ion binding"/>
    <property type="evidence" value="ECO:0007669"/>
    <property type="project" value="UniProtKB-UniRule"/>
</dbReference>
<dbReference type="EC" id="5.1.99.6" evidence="19"/>
<dbReference type="HAMAP" id="MF_01965">
    <property type="entry name" value="NADHX_dehydratase"/>
    <property type="match status" value="1"/>
</dbReference>
<dbReference type="EMBL" id="ACIP02000002">
    <property type="protein sequence ID" value="EEP28320.1"/>
    <property type="molecule type" value="Genomic_DNA"/>
</dbReference>
<evidence type="ECO:0000256" key="17">
    <source>
        <dbReference type="HAMAP-Rule" id="MF_01965"/>
    </source>
</evidence>
<evidence type="ECO:0000256" key="12">
    <source>
        <dbReference type="ARBA" id="ARBA00023239"/>
    </source>
</evidence>
<comment type="similarity">
    <text evidence="4 19">In the C-terminal section; belongs to the NnrD/CARKD family.</text>
</comment>
<evidence type="ECO:0000259" key="21">
    <source>
        <dbReference type="PROSITE" id="PS51385"/>
    </source>
</evidence>
<keyword evidence="10 17" id="KW-0520">NAD</keyword>
<feature type="binding site" evidence="18">
    <location>
        <begin position="58"/>
        <end position="62"/>
    </location>
    <ligand>
        <name>(6S)-NADPHX</name>
        <dbReference type="ChEBI" id="CHEBI:64076"/>
    </ligand>
</feature>
<feature type="binding site" evidence="17">
    <location>
        <begin position="409"/>
        <end position="413"/>
    </location>
    <ligand>
        <name>AMP</name>
        <dbReference type="ChEBI" id="CHEBI:456215"/>
    </ligand>
</feature>
<dbReference type="GO" id="GO:0052855">
    <property type="term" value="F:ADP-dependent NAD(P)H-hydrate dehydratase activity"/>
    <property type="evidence" value="ECO:0007669"/>
    <property type="project" value="UniProtKB-UniRule"/>
</dbReference>
<comment type="catalytic activity">
    <reaction evidence="2 18 19">
        <text>(6R)-NADPHX = (6S)-NADPHX</text>
        <dbReference type="Rhea" id="RHEA:32227"/>
        <dbReference type="ChEBI" id="CHEBI:64076"/>
        <dbReference type="ChEBI" id="CHEBI:64077"/>
        <dbReference type="EC" id="5.1.99.6"/>
    </reaction>
</comment>
<keyword evidence="23" id="KW-1185">Reference proteome</keyword>
<dbReference type="PANTHER" id="PTHR12592">
    <property type="entry name" value="ATP-DEPENDENT (S)-NAD(P)H-HYDRATE DEHYDRATASE FAMILY MEMBER"/>
    <property type="match status" value="1"/>
</dbReference>